<reference evidence="3" key="1">
    <citation type="journal article" date="2019" name="Int. J. Syst. Evol. Microbiol.">
        <title>The Global Catalogue of Microorganisms (GCM) 10K type strain sequencing project: providing services to taxonomists for standard genome sequencing and annotation.</title>
        <authorList>
            <consortium name="The Broad Institute Genomics Platform"/>
            <consortium name="The Broad Institute Genome Sequencing Center for Infectious Disease"/>
            <person name="Wu L."/>
            <person name="Ma J."/>
        </authorList>
    </citation>
    <scope>NUCLEOTIDE SEQUENCE [LARGE SCALE GENOMIC DNA]</scope>
    <source>
        <strain evidence="3">JCM 30331</strain>
    </source>
</reference>
<keyword evidence="3" id="KW-1185">Reference proteome</keyword>
<dbReference type="Gene3D" id="3.40.50.720">
    <property type="entry name" value="NAD(P)-binding Rossmann-like Domain"/>
    <property type="match status" value="1"/>
</dbReference>
<comment type="caution">
    <text evidence="2">The sequence shown here is derived from an EMBL/GenBank/DDBJ whole genome shotgun (WGS) entry which is preliminary data.</text>
</comment>
<dbReference type="InterPro" id="IPR005097">
    <property type="entry name" value="Sacchrp_dh_NADP-bd"/>
</dbReference>
<protein>
    <submittedName>
        <fullName evidence="2">Saccharopine dehydrogenase</fullName>
    </submittedName>
</protein>
<gene>
    <name evidence="2" type="ORF">GCM10008955_41300</name>
</gene>
<dbReference type="InterPro" id="IPR036291">
    <property type="entry name" value="NAD(P)-bd_dom_sf"/>
</dbReference>
<evidence type="ECO:0000313" key="3">
    <source>
        <dbReference type="Proteomes" id="UP000647587"/>
    </source>
</evidence>
<dbReference type="SUPFAM" id="SSF51735">
    <property type="entry name" value="NAD(P)-binding Rossmann-fold domains"/>
    <property type="match status" value="1"/>
</dbReference>
<dbReference type="PANTHER" id="PTHR43781:SF1">
    <property type="entry name" value="SACCHAROPINE DEHYDROGENASE"/>
    <property type="match status" value="1"/>
</dbReference>
<dbReference type="EMBL" id="BMPP01000038">
    <property type="protein sequence ID" value="GGK43266.1"/>
    <property type="molecule type" value="Genomic_DNA"/>
</dbReference>
<proteinExistence type="predicted"/>
<evidence type="ECO:0000259" key="1">
    <source>
        <dbReference type="Pfam" id="PF03435"/>
    </source>
</evidence>
<feature type="domain" description="Saccharopine dehydrogenase NADP binding" evidence="1">
    <location>
        <begin position="8"/>
        <end position="126"/>
    </location>
</feature>
<sequence>MTLNSRWMIYGANGFTGRLIAQEARRRGLTPVLAGRSDEPVRDLAATLELESRVFTLKNPSEVHRNLEDLDLVLHCAGPFSRTFSPMLESCLASRTHYLDITGEYQVLEALQRQGPRARQAGITAVSGVGFDVVPTDSVAAHLVHGLPSATRLRLAFRGGTISRGTALTMLEGAPEGGRSRQGGLLVREPVGVRTWRVEHDQVRYVAVSIPWGDLATAYYSTGIPTVETYMALPPAGAFVMRGSQFAAPLLRLRAVQKLLRERASRVRGPTAAAMNQGCTIVWGEATDPVGRRATAKLLGPDGYRFTVETALAAVKRVLTGDAPTGAWTPTQAFGADFVTALPGVELLQAQQGHFTL</sequence>
<dbReference type="Proteomes" id="UP000647587">
    <property type="component" value="Unassembled WGS sequence"/>
</dbReference>
<dbReference type="PANTHER" id="PTHR43781">
    <property type="entry name" value="SACCHAROPINE DEHYDROGENASE"/>
    <property type="match status" value="1"/>
</dbReference>
<organism evidence="2 3">
    <name type="scientific">Deinococcus malanensis</name>
    <dbReference type="NCBI Taxonomy" id="1706855"/>
    <lineage>
        <taxon>Bacteria</taxon>
        <taxon>Thermotogati</taxon>
        <taxon>Deinococcota</taxon>
        <taxon>Deinococci</taxon>
        <taxon>Deinococcales</taxon>
        <taxon>Deinococcaceae</taxon>
        <taxon>Deinococcus</taxon>
    </lineage>
</organism>
<dbReference type="Pfam" id="PF03435">
    <property type="entry name" value="Sacchrp_dh_NADP"/>
    <property type="match status" value="1"/>
</dbReference>
<accession>A0ABQ2F550</accession>
<name>A0ABQ2F550_9DEIO</name>
<evidence type="ECO:0000313" key="2">
    <source>
        <dbReference type="EMBL" id="GGK43266.1"/>
    </source>
</evidence>
<dbReference type="RefSeq" id="WP_189012179.1">
    <property type="nucleotide sequence ID" value="NZ_BMPP01000038.1"/>
</dbReference>